<dbReference type="AlphaFoldDB" id="A0A0C9VHT4"/>
<feature type="transmembrane region" description="Helical" evidence="6">
    <location>
        <begin position="12"/>
        <end position="29"/>
    </location>
</feature>
<evidence type="ECO:0000256" key="5">
    <source>
        <dbReference type="SAM" id="MobiDB-lite"/>
    </source>
</evidence>
<evidence type="ECO:0000256" key="3">
    <source>
        <dbReference type="ARBA" id="ARBA00022989"/>
    </source>
</evidence>
<feature type="compositionally biased region" description="Basic and acidic residues" evidence="5">
    <location>
        <begin position="299"/>
        <end position="309"/>
    </location>
</feature>
<feature type="transmembrane region" description="Helical" evidence="6">
    <location>
        <begin position="145"/>
        <end position="171"/>
    </location>
</feature>
<evidence type="ECO:0000256" key="4">
    <source>
        <dbReference type="ARBA" id="ARBA00023136"/>
    </source>
</evidence>
<name>A0A0C9VHT4_SPHS4</name>
<evidence type="ECO:0000313" key="7">
    <source>
        <dbReference type="EMBL" id="KIJ37100.1"/>
    </source>
</evidence>
<evidence type="ECO:0000256" key="2">
    <source>
        <dbReference type="ARBA" id="ARBA00022692"/>
    </source>
</evidence>
<dbReference type="EMBL" id="KN837172">
    <property type="protein sequence ID" value="KIJ37100.1"/>
    <property type="molecule type" value="Genomic_DNA"/>
</dbReference>
<dbReference type="OrthoDB" id="19344at2759"/>
<protein>
    <submittedName>
        <fullName evidence="7">Uncharacterized protein</fullName>
    </submittedName>
</protein>
<keyword evidence="4 6" id="KW-0472">Membrane</keyword>
<reference evidence="7 8" key="1">
    <citation type="submission" date="2014-06" db="EMBL/GenBank/DDBJ databases">
        <title>Evolutionary Origins and Diversification of the Mycorrhizal Mutualists.</title>
        <authorList>
            <consortium name="DOE Joint Genome Institute"/>
            <consortium name="Mycorrhizal Genomics Consortium"/>
            <person name="Kohler A."/>
            <person name="Kuo A."/>
            <person name="Nagy L.G."/>
            <person name="Floudas D."/>
            <person name="Copeland A."/>
            <person name="Barry K.W."/>
            <person name="Cichocki N."/>
            <person name="Veneault-Fourrey C."/>
            <person name="LaButti K."/>
            <person name="Lindquist E.A."/>
            <person name="Lipzen A."/>
            <person name="Lundell T."/>
            <person name="Morin E."/>
            <person name="Murat C."/>
            <person name="Riley R."/>
            <person name="Ohm R."/>
            <person name="Sun H."/>
            <person name="Tunlid A."/>
            <person name="Henrissat B."/>
            <person name="Grigoriev I.V."/>
            <person name="Hibbett D.S."/>
            <person name="Martin F."/>
        </authorList>
    </citation>
    <scope>NUCLEOTIDE SEQUENCE [LARGE SCALE GENOMIC DNA]</scope>
    <source>
        <strain evidence="7 8">SS14</strain>
    </source>
</reference>
<dbReference type="Gene3D" id="1.20.1280.290">
    <property type="match status" value="1"/>
</dbReference>
<feature type="transmembrane region" description="Helical" evidence="6">
    <location>
        <begin position="88"/>
        <end position="109"/>
    </location>
</feature>
<keyword evidence="8" id="KW-1185">Reference proteome</keyword>
<feature type="region of interest" description="Disordered" evidence="5">
    <location>
        <begin position="282"/>
        <end position="323"/>
    </location>
</feature>
<keyword evidence="3 6" id="KW-1133">Transmembrane helix</keyword>
<organism evidence="7 8">
    <name type="scientific">Sphaerobolus stellatus (strain SS14)</name>
    <dbReference type="NCBI Taxonomy" id="990650"/>
    <lineage>
        <taxon>Eukaryota</taxon>
        <taxon>Fungi</taxon>
        <taxon>Dikarya</taxon>
        <taxon>Basidiomycota</taxon>
        <taxon>Agaricomycotina</taxon>
        <taxon>Agaricomycetes</taxon>
        <taxon>Phallomycetidae</taxon>
        <taxon>Geastrales</taxon>
        <taxon>Sphaerobolaceae</taxon>
        <taxon>Sphaerobolus</taxon>
    </lineage>
</organism>
<dbReference type="PANTHER" id="PTHR16201:SF11">
    <property type="entry name" value="PQ-LOOP REPEAT-CONTAINING PROTEIN"/>
    <property type="match status" value="1"/>
</dbReference>
<evidence type="ECO:0000256" key="1">
    <source>
        <dbReference type="ARBA" id="ARBA00004141"/>
    </source>
</evidence>
<feature type="transmembrane region" description="Helical" evidence="6">
    <location>
        <begin position="49"/>
        <end position="68"/>
    </location>
</feature>
<dbReference type="GO" id="GO:0016020">
    <property type="term" value="C:membrane"/>
    <property type="evidence" value="ECO:0007669"/>
    <property type="project" value="UniProtKB-SubCell"/>
</dbReference>
<accession>A0A0C9VHT4</accession>
<evidence type="ECO:0000313" key="8">
    <source>
        <dbReference type="Proteomes" id="UP000054279"/>
    </source>
</evidence>
<comment type="subcellular location">
    <subcellularLocation>
        <location evidence="1">Membrane</location>
        <topology evidence="1">Multi-pass membrane protein</topology>
    </subcellularLocation>
</comment>
<dbReference type="InterPro" id="IPR006603">
    <property type="entry name" value="PQ-loop_rpt"/>
</dbReference>
<feature type="transmembrane region" description="Helical" evidence="6">
    <location>
        <begin position="239"/>
        <end position="262"/>
    </location>
</feature>
<dbReference type="HOGENOM" id="CLU_033734_2_1_1"/>
<dbReference type="Proteomes" id="UP000054279">
    <property type="component" value="Unassembled WGS sequence"/>
</dbReference>
<dbReference type="PANTHER" id="PTHR16201">
    <property type="entry name" value="SEVEN TRANSMEMBRANE PROTEIN 1-RELATED"/>
    <property type="match status" value="1"/>
</dbReference>
<dbReference type="InterPro" id="IPR051415">
    <property type="entry name" value="LAAT-1"/>
</dbReference>
<gene>
    <name evidence="7" type="ORF">M422DRAFT_211799</name>
</gene>
<feature type="transmembrane region" description="Helical" evidence="6">
    <location>
        <begin position="177"/>
        <end position="197"/>
    </location>
</feature>
<dbReference type="Pfam" id="PF04193">
    <property type="entry name" value="PQ-loop"/>
    <property type="match status" value="2"/>
</dbReference>
<proteinExistence type="predicted"/>
<keyword evidence="2 6" id="KW-0812">Transmembrane</keyword>
<evidence type="ECO:0000256" key="6">
    <source>
        <dbReference type="SAM" id="Phobius"/>
    </source>
</evidence>
<sequence length="332" mass="36858">MSGNCEPHHDTFTALLTGGLCTGIVLSYLPQHYRIIANKTSEGFSPWYLLLGSTSAASGMLNVIMLQWDVIKCCKHVKFGYCLESLGGVLQATLQWAFFSLILVFYLLYFPPHLKYVDLPHQPSNPDEPLLPPQRSNVRTDEWRLAITLSWVVAFHIAFEAFVTFFLLSYHPGADEIHAWATFLGVTSAGLAVIQYLPQLGKTYRLKLVGAISIPMMCIQTPGAVLMVLNIAMRPGTDWTSWITYATAGIMQGSLLIMCLVWKARQARLRIDDFGNKTGPDVPTVTVTNADSDSEDADERMVRGDERTPLLRGQGDAENGKMPGLLSRLFGR</sequence>
<dbReference type="SMART" id="SM00679">
    <property type="entry name" value="CTNS"/>
    <property type="match status" value="2"/>
</dbReference>
<feature type="transmembrane region" description="Helical" evidence="6">
    <location>
        <begin position="209"/>
        <end position="233"/>
    </location>
</feature>